<feature type="signal peptide" evidence="1">
    <location>
        <begin position="1"/>
        <end position="16"/>
    </location>
</feature>
<proteinExistence type="predicted"/>
<feature type="chain" id="PRO_5040975009" evidence="1">
    <location>
        <begin position="17"/>
        <end position="160"/>
    </location>
</feature>
<comment type="caution">
    <text evidence="2">The sequence shown here is derived from an EMBL/GenBank/DDBJ whole genome shotgun (WGS) entry which is preliminary data.</text>
</comment>
<dbReference type="AlphaFoldDB" id="A0A9W7A1G3"/>
<organism evidence="2 3">
    <name type="scientific">Triparma laevis f. longispina</name>
    <dbReference type="NCBI Taxonomy" id="1714387"/>
    <lineage>
        <taxon>Eukaryota</taxon>
        <taxon>Sar</taxon>
        <taxon>Stramenopiles</taxon>
        <taxon>Ochrophyta</taxon>
        <taxon>Bolidophyceae</taxon>
        <taxon>Parmales</taxon>
        <taxon>Triparmaceae</taxon>
        <taxon>Triparma</taxon>
    </lineage>
</organism>
<protein>
    <submittedName>
        <fullName evidence="2">Uncharacterized protein</fullName>
    </submittedName>
</protein>
<evidence type="ECO:0000256" key="1">
    <source>
        <dbReference type="SAM" id="SignalP"/>
    </source>
</evidence>
<dbReference type="EMBL" id="BRXW01000504">
    <property type="protein sequence ID" value="GMH60938.1"/>
    <property type="molecule type" value="Genomic_DNA"/>
</dbReference>
<keyword evidence="1" id="KW-0732">Signal</keyword>
<name>A0A9W7A1G3_9STRA</name>
<evidence type="ECO:0000313" key="2">
    <source>
        <dbReference type="EMBL" id="GMH60938.1"/>
    </source>
</evidence>
<gene>
    <name evidence="2" type="ORF">TrLO_g13648</name>
</gene>
<reference evidence="3" key="1">
    <citation type="journal article" date="2023" name="Commun. Biol.">
        <title>Genome analysis of Parmales, the sister group of diatoms, reveals the evolutionary specialization of diatoms from phago-mixotrophs to photoautotrophs.</title>
        <authorList>
            <person name="Ban H."/>
            <person name="Sato S."/>
            <person name="Yoshikawa S."/>
            <person name="Yamada K."/>
            <person name="Nakamura Y."/>
            <person name="Ichinomiya M."/>
            <person name="Sato N."/>
            <person name="Blanc-Mathieu R."/>
            <person name="Endo H."/>
            <person name="Kuwata A."/>
            <person name="Ogata H."/>
        </authorList>
    </citation>
    <scope>NUCLEOTIDE SEQUENCE [LARGE SCALE GENOMIC DNA]</scope>
    <source>
        <strain evidence="3">NIES 3700</strain>
    </source>
</reference>
<dbReference type="Proteomes" id="UP001165122">
    <property type="component" value="Unassembled WGS sequence"/>
</dbReference>
<accession>A0A9W7A1G3</accession>
<keyword evidence="3" id="KW-1185">Reference proteome</keyword>
<evidence type="ECO:0000313" key="3">
    <source>
        <dbReference type="Proteomes" id="UP001165122"/>
    </source>
</evidence>
<sequence length="160" mass="18591">MAEYVISLAVAAVGLATFLMNCDPNFDQGFFWRPNLGKQHARECFNDERRREKGIATKDDEIWLWVGSIHPIYFPFETVTTWICDTLVGKYEDKSVTRPDWMNTENKDEFIKRIVTIYMCKGENEEEIDEALVKLFGWSIADFETGVEGQLTFIKSKKSK</sequence>